<evidence type="ECO:0000256" key="1">
    <source>
        <dbReference type="SAM" id="MobiDB-lite"/>
    </source>
</evidence>
<protein>
    <submittedName>
        <fullName evidence="2">Putative single-stranded DNA-binding protein, ERF family protein</fullName>
    </submittedName>
</protein>
<dbReference type="InterPro" id="IPR007499">
    <property type="entry name" value="ERF_bacteria_virus"/>
</dbReference>
<feature type="region of interest" description="Disordered" evidence="1">
    <location>
        <begin position="31"/>
        <end position="58"/>
    </location>
</feature>
<comment type="caution">
    <text evidence="2">The sequence shown here is derived from an EMBL/GenBank/DDBJ whole genome shotgun (WGS) entry which is preliminary data.</text>
</comment>
<organism evidence="2 3">
    <name type="scientific">Rhodoferax antarcticus ANT.BR</name>
    <dbReference type="NCBI Taxonomy" id="1111071"/>
    <lineage>
        <taxon>Bacteria</taxon>
        <taxon>Pseudomonadati</taxon>
        <taxon>Pseudomonadota</taxon>
        <taxon>Betaproteobacteria</taxon>
        <taxon>Burkholderiales</taxon>
        <taxon>Comamonadaceae</taxon>
        <taxon>Rhodoferax</taxon>
    </lineage>
</organism>
<reference evidence="2 3" key="1">
    <citation type="submission" date="2017-01" db="EMBL/GenBank/DDBJ databases">
        <title>Genome sequence of Rhodoferax antarcticus ANT.BR, a psychrophilic purple nonsulfur bacterium from an Antarctic microbial mat.</title>
        <authorList>
            <person name="Baker J."/>
            <person name="Riester C."/>
            <person name="Skinner B."/>
            <person name="Newell A."/>
            <person name="Swingley W."/>
            <person name="Madigan M."/>
            <person name="Jung D."/>
            <person name="Asao M."/>
            <person name="Chen M."/>
            <person name="Loughlin P."/>
            <person name="Pan H."/>
            <person name="Lin S."/>
            <person name="Li N."/>
            <person name="Shaw J."/>
            <person name="Prado M."/>
            <person name="Sherman C."/>
            <person name="Li X."/>
            <person name="Tang J."/>
            <person name="Blankenship R."/>
            <person name="Zhao T."/>
            <person name="Touchman J."/>
            <person name="Sattley M."/>
        </authorList>
    </citation>
    <scope>NUCLEOTIDE SEQUENCE [LARGE SCALE GENOMIC DNA]</scope>
    <source>
        <strain evidence="2 3">ANT.BR</strain>
    </source>
</reference>
<dbReference type="Proteomes" id="UP000185911">
    <property type="component" value="Unassembled WGS sequence"/>
</dbReference>
<dbReference type="Pfam" id="PF04404">
    <property type="entry name" value="ERF"/>
    <property type="match status" value="1"/>
</dbReference>
<keyword evidence="2" id="KW-0238">DNA-binding</keyword>
<keyword evidence="3" id="KW-1185">Reference proteome</keyword>
<gene>
    <name evidence="2" type="ORF">BLL52_4326</name>
</gene>
<dbReference type="AlphaFoldDB" id="A0A1Q8Y989"/>
<sequence length="118" mass="12911">MPQIDPQGFGSAISYMRRYALLSMMGLYGSDDDDGEGARKEGIPISNGRKPSKVTSSDDEIPVAIKKRMDQWLGIIKDADIDQLGRAKSNAPNTFQGSFLDTILSAVETREQELAFPA</sequence>
<name>A0A1Q8Y989_9BURK</name>
<dbReference type="GO" id="GO:0003677">
    <property type="term" value="F:DNA binding"/>
    <property type="evidence" value="ECO:0007669"/>
    <property type="project" value="UniProtKB-KW"/>
</dbReference>
<proteinExistence type="predicted"/>
<dbReference type="EMBL" id="MSYM01000020">
    <property type="protein sequence ID" value="OLP04595.1"/>
    <property type="molecule type" value="Genomic_DNA"/>
</dbReference>
<evidence type="ECO:0000313" key="2">
    <source>
        <dbReference type="EMBL" id="OLP04595.1"/>
    </source>
</evidence>
<evidence type="ECO:0000313" key="3">
    <source>
        <dbReference type="Proteomes" id="UP000185911"/>
    </source>
</evidence>
<accession>A0A1Q8Y989</accession>